<dbReference type="AlphaFoldDB" id="A0A5A5THI1"/>
<organism evidence="2 3">
    <name type="scientific">Dictyobacter arantiisoli</name>
    <dbReference type="NCBI Taxonomy" id="2014874"/>
    <lineage>
        <taxon>Bacteria</taxon>
        <taxon>Bacillati</taxon>
        <taxon>Chloroflexota</taxon>
        <taxon>Ktedonobacteria</taxon>
        <taxon>Ktedonobacterales</taxon>
        <taxon>Dictyobacteraceae</taxon>
        <taxon>Dictyobacter</taxon>
    </lineage>
</organism>
<feature type="transmembrane region" description="Helical" evidence="1">
    <location>
        <begin position="12"/>
        <end position="32"/>
    </location>
</feature>
<protein>
    <recommendedName>
        <fullName evidence="4">DUF4199 domain-containing protein</fullName>
    </recommendedName>
</protein>
<evidence type="ECO:0000256" key="1">
    <source>
        <dbReference type="SAM" id="Phobius"/>
    </source>
</evidence>
<evidence type="ECO:0000313" key="3">
    <source>
        <dbReference type="Proteomes" id="UP000322530"/>
    </source>
</evidence>
<evidence type="ECO:0000313" key="2">
    <source>
        <dbReference type="EMBL" id="GCF10827.1"/>
    </source>
</evidence>
<comment type="caution">
    <text evidence="2">The sequence shown here is derived from an EMBL/GenBank/DDBJ whole genome shotgun (WGS) entry which is preliminary data.</text>
</comment>
<keyword evidence="1" id="KW-0472">Membrane</keyword>
<evidence type="ECO:0008006" key="4">
    <source>
        <dbReference type="Google" id="ProtNLM"/>
    </source>
</evidence>
<dbReference type="RefSeq" id="WP_149403693.1">
    <property type="nucleotide sequence ID" value="NZ_BIXY01000084.1"/>
</dbReference>
<keyword evidence="1" id="KW-0812">Transmembrane</keyword>
<reference evidence="2 3" key="1">
    <citation type="submission" date="2019-01" db="EMBL/GenBank/DDBJ databases">
        <title>Draft genome sequence of Dictyobacter sp. Uno17.</title>
        <authorList>
            <person name="Wang C.M."/>
            <person name="Zheng Y."/>
            <person name="Sakai Y."/>
            <person name="Abe K."/>
            <person name="Yokota A."/>
            <person name="Yabe S."/>
        </authorList>
    </citation>
    <scope>NUCLEOTIDE SEQUENCE [LARGE SCALE GENOMIC DNA]</scope>
    <source>
        <strain evidence="2 3">Uno17</strain>
    </source>
</reference>
<dbReference type="Proteomes" id="UP000322530">
    <property type="component" value="Unassembled WGS sequence"/>
</dbReference>
<name>A0A5A5THI1_9CHLR</name>
<feature type="transmembrane region" description="Helical" evidence="1">
    <location>
        <begin position="44"/>
        <end position="63"/>
    </location>
</feature>
<keyword evidence="1" id="KW-1133">Transmembrane helix</keyword>
<keyword evidence="3" id="KW-1185">Reference proteome</keyword>
<sequence length="190" mass="19886">MKERTIVRRRGSPALEQGIVFGILLGVIQVALRLLGRTVHDGNVLFAISVFGLVIVLFMYLAAGQRAAQETGRVGTGAFAGLWTGIISSLVAFLGSLLLAIAHLSVLRREAETIIQATTQNLHPPFSTTADQLLLRAIGIGGLNNLIISISVGLLLGAIGGIAGKAASNRRNQILQEQAYDSAPAAPKAG</sequence>
<dbReference type="EMBL" id="BIXY01000084">
    <property type="protein sequence ID" value="GCF10827.1"/>
    <property type="molecule type" value="Genomic_DNA"/>
</dbReference>
<dbReference type="OrthoDB" id="162611at2"/>
<gene>
    <name evidence="2" type="ORF">KDI_43910</name>
</gene>
<proteinExistence type="predicted"/>
<feature type="transmembrane region" description="Helical" evidence="1">
    <location>
        <begin position="143"/>
        <end position="163"/>
    </location>
</feature>
<accession>A0A5A5THI1</accession>
<feature type="transmembrane region" description="Helical" evidence="1">
    <location>
        <begin position="75"/>
        <end position="102"/>
    </location>
</feature>